<evidence type="ECO:0000313" key="1">
    <source>
        <dbReference type="EMBL" id="KAJ9587260.1"/>
    </source>
</evidence>
<reference evidence="1" key="1">
    <citation type="journal article" date="2023" name="IScience">
        <title>Live-bearing cockroach genome reveals convergent evolutionary mechanisms linked to viviparity in insects and beyond.</title>
        <authorList>
            <person name="Fouks B."/>
            <person name="Harrison M.C."/>
            <person name="Mikhailova A.A."/>
            <person name="Marchal E."/>
            <person name="English S."/>
            <person name="Carruthers M."/>
            <person name="Jennings E.C."/>
            <person name="Chiamaka E.L."/>
            <person name="Frigard R.A."/>
            <person name="Pippel M."/>
            <person name="Attardo G.M."/>
            <person name="Benoit J.B."/>
            <person name="Bornberg-Bauer E."/>
            <person name="Tobe S.S."/>
        </authorList>
    </citation>
    <scope>NUCLEOTIDE SEQUENCE</scope>
    <source>
        <strain evidence="1">Stay&amp;Tobe</strain>
    </source>
</reference>
<dbReference type="Proteomes" id="UP001233999">
    <property type="component" value="Unassembled WGS sequence"/>
</dbReference>
<organism evidence="1 2">
    <name type="scientific">Diploptera punctata</name>
    <name type="common">Pacific beetle cockroach</name>
    <dbReference type="NCBI Taxonomy" id="6984"/>
    <lineage>
        <taxon>Eukaryota</taxon>
        <taxon>Metazoa</taxon>
        <taxon>Ecdysozoa</taxon>
        <taxon>Arthropoda</taxon>
        <taxon>Hexapoda</taxon>
        <taxon>Insecta</taxon>
        <taxon>Pterygota</taxon>
        <taxon>Neoptera</taxon>
        <taxon>Polyneoptera</taxon>
        <taxon>Dictyoptera</taxon>
        <taxon>Blattodea</taxon>
        <taxon>Blaberoidea</taxon>
        <taxon>Blaberidae</taxon>
        <taxon>Diplopterinae</taxon>
        <taxon>Diploptera</taxon>
    </lineage>
</organism>
<feature type="non-terminal residue" evidence="1">
    <location>
        <position position="149"/>
    </location>
</feature>
<sequence>MGEKRRKKGSGYKLYVQKKLRISAKEYTTSSNVKKPGRKPPVTQVVRKCRYKCSTLALHQKEHLFTTFYKCDYSTQNNYLMGLMEIVPVQRHGTYTKPENSQRRSTITYSVPDGEGNSVQVCRQTFIDIFAISRSTLQTIATRKKEWGN</sequence>
<protein>
    <submittedName>
        <fullName evidence="1">Uncharacterized protein</fullName>
    </submittedName>
</protein>
<dbReference type="AlphaFoldDB" id="A0AAD8EE87"/>
<proteinExistence type="predicted"/>
<gene>
    <name evidence="1" type="ORF">L9F63_019239</name>
</gene>
<accession>A0AAD8EE87</accession>
<evidence type="ECO:0000313" key="2">
    <source>
        <dbReference type="Proteomes" id="UP001233999"/>
    </source>
</evidence>
<reference evidence="1" key="2">
    <citation type="submission" date="2023-05" db="EMBL/GenBank/DDBJ databases">
        <authorList>
            <person name="Fouks B."/>
        </authorList>
    </citation>
    <scope>NUCLEOTIDE SEQUENCE</scope>
    <source>
        <strain evidence="1">Stay&amp;Tobe</strain>
        <tissue evidence="1">Testes</tissue>
    </source>
</reference>
<name>A0AAD8EE87_DIPPU</name>
<dbReference type="EMBL" id="JASPKZ010006463">
    <property type="protein sequence ID" value="KAJ9587260.1"/>
    <property type="molecule type" value="Genomic_DNA"/>
</dbReference>
<keyword evidence="2" id="KW-1185">Reference proteome</keyword>
<comment type="caution">
    <text evidence="1">The sequence shown here is derived from an EMBL/GenBank/DDBJ whole genome shotgun (WGS) entry which is preliminary data.</text>
</comment>